<dbReference type="Proteomes" id="UP001174909">
    <property type="component" value="Unassembled WGS sequence"/>
</dbReference>
<dbReference type="InterPro" id="IPR050453">
    <property type="entry name" value="LIM_Homeobox_TF"/>
</dbReference>
<comment type="subcellular location">
    <subcellularLocation>
        <location evidence="1">Nucleus</location>
    </subcellularLocation>
</comment>
<evidence type="ECO:0000256" key="1">
    <source>
        <dbReference type="ARBA" id="ARBA00004123"/>
    </source>
</evidence>
<dbReference type="GO" id="GO:0000977">
    <property type="term" value="F:RNA polymerase II transcription regulatory region sequence-specific DNA binding"/>
    <property type="evidence" value="ECO:0007669"/>
    <property type="project" value="TreeGrafter"/>
</dbReference>
<dbReference type="AlphaFoldDB" id="A0AA35U3E0"/>
<dbReference type="CDD" id="cd09367">
    <property type="entry name" value="LIM1_Lhx1_Lhx5"/>
    <property type="match status" value="1"/>
</dbReference>
<evidence type="ECO:0000256" key="9">
    <source>
        <dbReference type="PROSITE-ProRule" id="PRU00125"/>
    </source>
</evidence>
<proteinExistence type="predicted"/>
<evidence type="ECO:0000313" key="12">
    <source>
        <dbReference type="EMBL" id="CAI8057951.1"/>
    </source>
</evidence>
<dbReference type="PANTHER" id="PTHR24208">
    <property type="entry name" value="LIM/HOMEOBOX PROTEIN LHX"/>
    <property type="match status" value="1"/>
</dbReference>
<keyword evidence="7" id="KW-0371">Homeobox</keyword>
<feature type="region of interest" description="Disordered" evidence="10">
    <location>
        <begin position="166"/>
        <end position="204"/>
    </location>
</feature>
<sequence length="235" mass="25719">MITPFICAGCDKPIMERYLMKVLDKSWHVQCVKCSECHCALNEKCFSRESKLYCRNDFFKLYGTKCSGCKTGLCPEDMVRKAMDKVYHLSCFSCSLCRKELQTGEQLFLVQGEKFLCEKCYQLSIQSLAATNTAGGGAATSMTLPTATTNMPKSEALKFATSPMSVGAESPQAHLPTTPSTPHSLPTPTGVSGGDGKRSKGRTTISPQQLEVLVEVSSYSFRRVCECCVIVCQAP</sequence>
<evidence type="ECO:0000256" key="4">
    <source>
        <dbReference type="ARBA" id="ARBA00022833"/>
    </source>
</evidence>
<dbReference type="Gene3D" id="2.10.110.10">
    <property type="entry name" value="Cysteine Rich Protein"/>
    <property type="match status" value="2"/>
</dbReference>
<evidence type="ECO:0000256" key="7">
    <source>
        <dbReference type="ARBA" id="ARBA00023155"/>
    </source>
</evidence>
<reference evidence="12" key="1">
    <citation type="submission" date="2023-03" db="EMBL/GenBank/DDBJ databases">
        <authorList>
            <person name="Steffen K."/>
            <person name="Cardenas P."/>
        </authorList>
    </citation>
    <scope>NUCLEOTIDE SEQUENCE</scope>
</reference>
<name>A0AA35U3E0_GEOBA</name>
<evidence type="ECO:0000256" key="8">
    <source>
        <dbReference type="ARBA" id="ARBA00023242"/>
    </source>
</evidence>
<dbReference type="InterPro" id="IPR001781">
    <property type="entry name" value="Znf_LIM"/>
</dbReference>
<evidence type="ECO:0000256" key="6">
    <source>
        <dbReference type="ARBA" id="ARBA00023125"/>
    </source>
</evidence>
<keyword evidence="13" id="KW-1185">Reference proteome</keyword>
<dbReference type="GO" id="GO:0008270">
    <property type="term" value="F:zinc ion binding"/>
    <property type="evidence" value="ECO:0007669"/>
    <property type="project" value="InterPro"/>
</dbReference>
<evidence type="ECO:0000259" key="11">
    <source>
        <dbReference type="PROSITE" id="PS50023"/>
    </source>
</evidence>
<feature type="domain" description="LIM zinc-binding" evidence="11">
    <location>
        <begin position="65"/>
        <end position="127"/>
    </location>
</feature>
<dbReference type="GO" id="GO:0005634">
    <property type="term" value="C:nucleus"/>
    <property type="evidence" value="ECO:0007669"/>
    <property type="project" value="UniProtKB-SubCell"/>
</dbReference>
<organism evidence="12 13">
    <name type="scientific">Geodia barretti</name>
    <name type="common">Barrett's horny sponge</name>
    <dbReference type="NCBI Taxonomy" id="519541"/>
    <lineage>
        <taxon>Eukaryota</taxon>
        <taxon>Metazoa</taxon>
        <taxon>Porifera</taxon>
        <taxon>Demospongiae</taxon>
        <taxon>Heteroscleromorpha</taxon>
        <taxon>Tetractinellida</taxon>
        <taxon>Astrophorina</taxon>
        <taxon>Geodiidae</taxon>
        <taxon>Geodia</taxon>
    </lineage>
</organism>
<dbReference type="PANTHER" id="PTHR24208:SF105">
    <property type="entry name" value="DLIM1"/>
    <property type="match status" value="1"/>
</dbReference>
<evidence type="ECO:0000256" key="2">
    <source>
        <dbReference type="ARBA" id="ARBA00022723"/>
    </source>
</evidence>
<protein>
    <submittedName>
        <fullName evidence="12">LIM/homeobox protein Lhx1</fullName>
    </submittedName>
</protein>
<dbReference type="Pfam" id="PF00412">
    <property type="entry name" value="LIM"/>
    <property type="match status" value="2"/>
</dbReference>
<evidence type="ECO:0000313" key="13">
    <source>
        <dbReference type="Proteomes" id="UP001174909"/>
    </source>
</evidence>
<dbReference type="PROSITE" id="PS00478">
    <property type="entry name" value="LIM_DOMAIN_1"/>
    <property type="match status" value="2"/>
</dbReference>
<dbReference type="GO" id="GO:0000981">
    <property type="term" value="F:DNA-binding transcription factor activity, RNA polymerase II-specific"/>
    <property type="evidence" value="ECO:0007669"/>
    <property type="project" value="TreeGrafter"/>
</dbReference>
<keyword evidence="2 9" id="KW-0479">Metal-binding</keyword>
<comment type="caution">
    <text evidence="12">The sequence shown here is derived from an EMBL/GenBank/DDBJ whole genome shotgun (WGS) entry which is preliminary data.</text>
</comment>
<keyword evidence="5 9" id="KW-0440">LIM domain</keyword>
<accession>A0AA35U3E0</accession>
<gene>
    <name evidence="12" type="ORF">GBAR_LOCUS31541</name>
</gene>
<evidence type="ECO:0000256" key="3">
    <source>
        <dbReference type="ARBA" id="ARBA00022737"/>
    </source>
</evidence>
<evidence type="ECO:0000256" key="10">
    <source>
        <dbReference type="SAM" id="MobiDB-lite"/>
    </source>
</evidence>
<dbReference type="InterPro" id="IPR049618">
    <property type="entry name" value="Lhx1/5_LIM1"/>
</dbReference>
<evidence type="ECO:0000256" key="5">
    <source>
        <dbReference type="ARBA" id="ARBA00023038"/>
    </source>
</evidence>
<dbReference type="FunFam" id="2.10.110.10:FF:000006">
    <property type="entry name" value="LIM homeobox transcription factor 1-beta"/>
    <property type="match status" value="1"/>
</dbReference>
<keyword evidence="3" id="KW-0677">Repeat</keyword>
<keyword evidence="4 9" id="KW-0862">Zinc</keyword>
<dbReference type="SMART" id="SM00132">
    <property type="entry name" value="LIM"/>
    <property type="match status" value="2"/>
</dbReference>
<feature type="compositionally biased region" description="Low complexity" evidence="10">
    <location>
        <begin position="174"/>
        <end position="189"/>
    </location>
</feature>
<feature type="domain" description="LIM zinc-binding" evidence="11">
    <location>
        <begin position="5"/>
        <end position="64"/>
    </location>
</feature>
<dbReference type="SUPFAM" id="SSF57716">
    <property type="entry name" value="Glucocorticoid receptor-like (DNA-binding domain)"/>
    <property type="match status" value="2"/>
</dbReference>
<dbReference type="EMBL" id="CASHTH010004482">
    <property type="protein sequence ID" value="CAI8057951.1"/>
    <property type="molecule type" value="Genomic_DNA"/>
</dbReference>
<keyword evidence="6" id="KW-0238">DNA-binding</keyword>
<dbReference type="PROSITE" id="PS50023">
    <property type="entry name" value="LIM_DOMAIN_2"/>
    <property type="match status" value="2"/>
</dbReference>
<keyword evidence="8" id="KW-0539">Nucleus</keyword>